<dbReference type="EMBL" id="UINC01105914">
    <property type="protein sequence ID" value="SVC70210.1"/>
    <property type="molecule type" value="Genomic_DNA"/>
</dbReference>
<organism evidence="1">
    <name type="scientific">marine metagenome</name>
    <dbReference type="NCBI Taxonomy" id="408172"/>
    <lineage>
        <taxon>unclassified sequences</taxon>
        <taxon>metagenomes</taxon>
        <taxon>ecological metagenomes</taxon>
    </lineage>
</organism>
<reference evidence="1" key="1">
    <citation type="submission" date="2018-05" db="EMBL/GenBank/DDBJ databases">
        <authorList>
            <person name="Lanie J.A."/>
            <person name="Ng W.-L."/>
            <person name="Kazmierczak K.M."/>
            <person name="Andrzejewski T.M."/>
            <person name="Davidsen T.M."/>
            <person name="Wayne K.J."/>
            <person name="Tettelin H."/>
            <person name="Glass J.I."/>
            <person name="Rusch D."/>
            <person name="Podicherti R."/>
            <person name="Tsui H.-C.T."/>
            <person name="Winkler M.E."/>
        </authorList>
    </citation>
    <scope>NUCLEOTIDE SEQUENCE</scope>
</reference>
<accession>A0A382PBK4</accession>
<evidence type="ECO:0000313" key="1">
    <source>
        <dbReference type="EMBL" id="SVC70210.1"/>
    </source>
</evidence>
<proteinExistence type="predicted"/>
<gene>
    <name evidence="1" type="ORF">METZ01_LOCUS323064</name>
</gene>
<sequence length="34" mass="3838">MGCKLKTKILIAQLTAVYARDEEMSNIILSLKEI</sequence>
<protein>
    <submittedName>
        <fullName evidence="1">Uncharacterized protein</fullName>
    </submittedName>
</protein>
<name>A0A382PBK4_9ZZZZ</name>
<dbReference type="AlphaFoldDB" id="A0A382PBK4"/>